<dbReference type="PANTHER" id="PTHR10458:SF22">
    <property type="entry name" value="PEPTIDE DEFORMYLASE"/>
    <property type="match status" value="1"/>
</dbReference>
<keyword evidence="2" id="KW-0408">Iron</keyword>
<accession>A0ABY0IH18</accession>
<comment type="catalytic activity">
    <reaction evidence="2">
        <text>N-terminal N-formyl-L-methionyl-[peptide] + H2O = N-terminal L-methionyl-[peptide] + formate</text>
        <dbReference type="Rhea" id="RHEA:24420"/>
        <dbReference type="Rhea" id="RHEA-COMP:10639"/>
        <dbReference type="Rhea" id="RHEA-COMP:10640"/>
        <dbReference type="ChEBI" id="CHEBI:15377"/>
        <dbReference type="ChEBI" id="CHEBI:15740"/>
        <dbReference type="ChEBI" id="CHEBI:49298"/>
        <dbReference type="ChEBI" id="CHEBI:64731"/>
        <dbReference type="EC" id="3.5.1.88"/>
    </reaction>
</comment>
<dbReference type="NCBIfam" id="TIGR00079">
    <property type="entry name" value="pept_deformyl"/>
    <property type="match status" value="1"/>
</dbReference>
<dbReference type="NCBIfam" id="NF001159">
    <property type="entry name" value="PRK00150.1-3"/>
    <property type="match status" value="1"/>
</dbReference>
<dbReference type="PIRSF" id="PIRSF004749">
    <property type="entry name" value="Pep_def"/>
    <property type="match status" value="1"/>
</dbReference>
<feature type="binding site" evidence="2">
    <location>
        <position position="148"/>
    </location>
    <ligand>
        <name>Fe cation</name>
        <dbReference type="ChEBI" id="CHEBI:24875"/>
    </ligand>
</feature>
<proteinExistence type="inferred from homology"/>
<dbReference type="GO" id="GO:0042586">
    <property type="term" value="F:peptide deformylase activity"/>
    <property type="evidence" value="ECO:0007669"/>
    <property type="project" value="UniProtKB-EC"/>
</dbReference>
<dbReference type="HAMAP" id="MF_00163">
    <property type="entry name" value="Pep_deformylase"/>
    <property type="match status" value="1"/>
</dbReference>
<dbReference type="PANTHER" id="PTHR10458">
    <property type="entry name" value="PEPTIDE DEFORMYLASE"/>
    <property type="match status" value="1"/>
</dbReference>
<comment type="similarity">
    <text evidence="1 2">Belongs to the polypeptide deformylase family.</text>
</comment>
<keyword evidence="4" id="KW-1185">Reference proteome</keyword>
<dbReference type="InterPro" id="IPR036821">
    <property type="entry name" value="Peptide_deformylase_sf"/>
</dbReference>
<gene>
    <name evidence="2 3" type="primary">def</name>
    <name evidence="3" type="ORF">DAY19_08915</name>
</gene>
<feature type="active site" evidence="2">
    <location>
        <position position="145"/>
    </location>
</feature>
<evidence type="ECO:0000313" key="3">
    <source>
        <dbReference type="EMBL" id="RZF21800.1"/>
    </source>
</evidence>
<organism evidence="3 4">
    <name type="scientific">Halobacteriovorax vibrionivorans</name>
    <dbReference type="NCBI Taxonomy" id="2152716"/>
    <lineage>
        <taxon>Bacteria</taxon>
        <taxon>Pseudomonadati</taxon>
        <taxon>Bdellovibrionota</taxon>
        <taxon>Bacteriovoracia</taxon>
        <taxon>Bacteriovoracales</taxon>
        <taxon>Halobacteriovoraceae</taxon>
        <taxon>Halobacteriovorax</taxon>
    </lineage>
</organism>
<feature type="binding site" evidence="2">
    <location>
        <position position="144"/>
    </location>
    <ligand>
        <name>Fe cation</name>
        <dbReference type="ChEBI" id="CHEBI:24875"/>
    </ligand>
</feature>
<keyword evidence="2" id="KW-0648">Protein biosynthesis</keyword>
<comment type="caution">
    <text evidence="3">The sequence shown here is derived from an EMBL/GenBank/DDBJ whole genome shotgun (WGS) entry which is preliminary data.</text>
</comment>
<dbReference type="PRINTS" id="PR01576">
    <property type="entry name" value="PDEFORMYLASE"/>
</dbReference>
<dbReference type="CDD" id="cd00487">
    <property type="entry name" value="Pep_deformylase"/>
    <property type="match status" value="1"/>
</dbReference>
<dbReference type="RefSeq" id="WP_115361555.1">
    <property type="nucleotide sequence ID" value="NZ_QDKL01000002.1"/>
</dbReference>
<dbReference type="Pfam" id="PF01327">
    <property type="entry name" value="Pep_deformylase"/>
    <property type="match status" value="1"/>
</dbReference>
<keyword evidence="2" id="KW-0479">Metal-binding</keyword>
<evidence type="ECO:0000313" key="4">
    <source>
        <dbReference type="Proteomes" id="UP000443582"/>
    </source>
</evidence>
<protein>
    <recommendedName>
        <fullName evidence="2">Peptide deformylase</fullName>
        <shortName evidence="2">PDF</shortName>
        <ecNumber evidence="2">3.5.1.88</ecNumber>
    </recommendedName>
    <alternativeName>
        <fullName evidence="2">Polypeptide deformylase</fullName>
    </alternativeName>
</protein>
<dbReference type="Proteomes" id="UP000443582">
    <property type="component" value="Unassembled WGS sequence"/>
</dbReference>
<dbReference type="EMBL" id="QDKL01000002">
    <property type="protein sequence ID" value="RZF21800.1"/>
    <property type="molecule type" value="Genomic_DNA"/>
</dbReference>
<feature type="binding site" evidence="2">
    <location>
        <position position="102"/>
    </location>
    <ligand>
        <name>Fe cation</name>
        <dbReference type="ChEBI" id="CHEBI:24875"/>
    </ligand>
</feature>
<keyword evidence="2 3" id="KW-0378">Hydrolase</keyword>
<reference evidence="4" key="1">
    <citation type="journal article" date="2019" name="Int. J. Syst. Evol. Microbiol.">
        <title>Halobacteriovorax valvorus sp. nov., a novel prokaryotic predator isolated from coastal seawater of China.</title>
        <authorList>
            <person name="Chen M.-X."/>
        </authorList>
    </citation>
    <scope>NUCLEOTIDE SEQUENCE [LARGE SCALE GENOMIC DNA]</scope>
    <source>
        <strain evidence="4">BL9</strain>
    </source>
</reference>
<evidence type="ECO:0000256" key="1">
    <source>
        <dbReference type="ARBA" id="ARBA00010759"/>
    </source>
</evidence>
<dbReference type="InterPro" id="IPR023635">
    <property type="entry name" value="Peptide_deformylase"/>
</dbReference>
<name>A0ABY0IH18_9BACT</name>
<comment type="function">
    <text evidence="2">Removes the formyl group from the N-terminal Met of newly synthesized proteins. Requires at least a dipeptide for an efficient rate of reaction. N-terminal L-methionine is a prerequisite for activity but the enzyme has broad specificity at other positions.</text>
</comment>
<dbReference type="SUPFAM" id="SSF56420">
    <property type="entry name" value="Peptide deformylase"/>
    <property type="match status" value="1"/>
</dbReference>
<dbReference type="Gene3D" id="3.90.45.10">
    <property type="entry name" value="Peptide deformylase"/>
    <property type="match status" value="1"/>
</dbReference>
<sequence>MTVQKIRTMGDPVLREITQEFTEEEILAPETKELIQDMQDSMKAAGGIGIAAPQIGVSKRVTIIDVPEESRYEEAQASQRMIIFNPKIEFLTQEEDGYWEGCLSVPGLRGFVERPNHIRVSFLDENAKEVVIEAQGFLATVFQHEIDHLFGKLYVDQIKDIKQLVFEENL</sequence>
<dbReference type="EC" id="3.5.1.88" evidence="2"/>
<comment type="cofactor">
    <cofactor evidence="2">
        <name>Fe(2+)</name>
        <dbReference type="ChEBI" id="CHEBI:29033"/>
    </cofactor>
    <text evidence="2">Binds 1 Fe(2+) ion.</text>
</comment>
<evidence type="ECO:0000256" key="2">
    <source>
        <dbReference type="HAMAP-Rule" id="MF_00163"/>
    </source>
</evidence>